<dbReference type="PANTHER" id="PTHR24305">
    <property type="entry name" value="CYTOCHROME P450"/>
    <property type="match status" value="1"/>
</dbReference>
<dbReference type="PANTHER" id="PTHR24305:SF78">
    <property type="entry name" value="P450, PUTATIVE (EUROFUNG)-RELATED"/>
    <property type="match status" value="1"/>
</dbReference>
<evidence type="ECO:0000313" key="2">
    <source>
        <dbReference type="Proteomes" id="UP001150879"/>
    </source>
</evidence>
<dbReference type="EMBL" id="JAPQKP010000001">
    <property type="protein sequence ID" value="KAJ5211073.1"/>
    <property type="molecule type" value="Genomic_DNA"/>
</dbReference>
<accession>A0A9W9N1K3</accession>
<dbReference type="GO" id="GO:0020037">
    <property type="term" value="F:heme binding"/>
    <property type="evidence" value="ECO:0007669"/>
    <property type="project" value="InterPro"/>
</dbReference>
<dbReference type="InterPro" id="IPR001128">
    <property type="entry name" value="Cyt_P450"/>
</dbReference>
<dbReference type="AlphaFoldDB" id="A0A9W9N1K3"/>
<dbReference type="GO" id="GO:0005506">
    <property type="term" value="F:iron ion binding"/>
    <property type="evidence" value="ECO:0007669"/>
    <property type="project" value="InterPro"/>
</dbReference>
<reference evidence="1" key="2">
    <citation type="journal article" date="2023" name="IMA Fungus">
        <title>Comparative genomic study of the Penicillium genus elucidates a diverse pangenome and 15 lateral gene transfer events.</title>
        <authorList>
            <person name="Petersen C."/>
            <person name="Sorensen T."/>
            <person name="Nielsen M.R."/>
            <person name="Sondergaard T.E."/>
            <person name="Sorensen J.L."/>
            <person name="Fitzpatrick D.A."/>
            <person name="Frisvad J.C."/>
            <person name="Nielsen K.L."/>
        </authorList>
    </citation>
    <scope>NUCLEOTIDE SEQUENCE</scope>
    <source>
        <strain evidence="1">IBT 16849</strain>
    </source>
</reference>
<dbReference type="GO" id="GO:0004497">
    <property type="term" value="F:monooxygenase activity"/>
    <property type="evidence" value="ECO:0007669"/>
    <property type="project" value="InterPro"/>
</dbReference>
<sequence>MDHRKRRKAWDRSFSIKALATYEPRVQAKVDQFASYIKSSLGQSIDASAWFMFLSSDIMGNIGFGKEFNNLVTGIEHPAIKGFMTIWLFSGHWVMLLGF</sequence>
<dbReference type="InterPro" id="IPR050121">
    <property type="entry name" value="Cytochrome_P450_monoxygenase"/>
</dbReference>
<keyword evidence="2" id="KW-1185">Reference proteome</keyword>
<dbReference type="SUPFAM" id="SSF48264">
    <property type="entry name" value="Cytochrome P450"/>
    <property type="match status" value="1"/>
</dbReference>
<dbReference type="GO" id="GO:0016705">
    <property type="term" value="F:oxidoreductase activity, acting on paired donors, with incorporation or reduction of molecular oxygen"/>
    <property type="evidence" value="ECO:0007669"/>
    <property type="project" value="InterPro"/>
</dbReference>
<dbReference type="Pfam" id="PF00067">
    <property type="entry name" value="p450"/>
    <property type="match status" value="1"/>
</dbReference>
<protein>
    <submittedName>
        <fullName evidence="1">Cytochrome P450</fullName>
    </submittedName>
</protein>
<gene>
    <name evidence="1" type="ORF">N7472_001212</name>
</gene>
<dbReference type="Proteomes" id="UP001150879">
    <property type="component" value="Unassembled WGS sequence"/>
</dbReference>
<dbReference type="Gene3D" id="1.10.630.10">
    <property type="entry name" value="Cytochrome P450"/>
    <property type="match status" value="1"/>
</dbReference>
<proteinExistence type="predicted"/>
<dbReference type="OrthoDB" id="6692864at2759"/>
<dbReference type="InterPro" id="IPR036396">
    <property type="entry name" value="Cyt_P450_sf"/>
</dbReference>
<dbReference type="GO" id="GO:0043386">
    <property type="term" value="P:mycotoxin biosynthetic process"/>
    <property type="evidence" value="ECO:0007669"/>
    <property type="project" value="UniProtKB-ARBA"/>
</dbReference>
<organism evidence="1 2">
    <name type="scientific">Penicillium cf. griseofulvum</name>
    <dbReference type="NCBI Taxonomy" id="2972120"/>
    <lineage>
        <taxon>Eukaryota</taxon>
        <taxon>Fungi</taxon>
        <taxon>Dikarya</taxon>
        <taxon>Ascomycota</taxon>
        <taxon>Pezizomycotina</taxon>
        <taxon>Eurotiomycetes</taxon>
        <taxon>Eurotiomycetidae</taxon>
        <taxon>Eurotiales</taxon>
        <taxon>Aspergillaceae</taxon>
        <taxon>Penicillium</taxon>
    </lineage>
</organism>
<name>A0A9W9N1K3_9EURO</name>
<reference evidence="1" key="1">
    <citation type="submission" date="2022-11" db="EMBL/GenBank/DDBJ databases">
        <authorList>
            <person name="Petersen C."/>
        </authorList>
    </citation>
    <scope>NUCLEOTIDE SEQUENCE</scope>
    <source>
        <strain evidence="1">IBT 16849</strain>
    </source>
</reference>
<comment type="caution">
    <text evidence="1">The sequence shown here is derived from an EMBL/GenBank/DDBJ whole genome shotgun (WGS) entry which is preliminary data.</text>
</comment>
<evidence type="ECO:0000313" key="1">
    <source>
        <dbReference type="EMBL" id="KAJ5211073.1"/>
    </source>
</evidence>